<reference evidence="1" key="1">
    <citation type="journal article" date="2020" name="mSystems">
        <title>Genome- and Community-Level Interaction Insights into Carbon Utilization and Element Cycling Functions of Hydrothermarchaeota in Hydrothermal Sediment.</title>
        <authorList>
            <person name="Zhou Z."/>
            <person name="Liu Y."/>
            <person name="Xu W."/>
            <person name="Pan J."/>
            <person name="Luo Z.H."/>
            <person name="Li M."/>
        </authorList>
    </citation>
    <scope>NUCLEOTIDE SEQUENCE [LARGE SCALE GENOMIC DNA]</scope>
    <source>
        <strain evidence="1">SpSt-579</strain>
    </source>
</reference>
<organism evidence="1">
    <name type="scientific">candidate division CPR3 bacterium</name>
    <dbReference type="NCBI Taxonomy" id="2268181"/>
    <lineage>
        <taxon>Bacteria</taxon>
        <taxon>Bacteria division CPR3</taxon>
    </lineage>
</organism>
<proteinExistence type="predicted"/>
<dbReference type="AlphaFoldDB" id="A0A7C4M0Y9"/>
<name>A0A7C4M0Y9_UNCC3</name>
<evidence type="ECO:0000313" key="1">
    <source>
        <dbReference type="EMBL" id="HGT71287.1"/>
    </source>
</evidence>
<gene>
    <name evidence="1" type="ORF">ENT43_03445</name>
</gene>
<sequence>MKKTILMIFFIILIAGVSGEGVYLWQKSATKCLKAGQEGSYNCCDGLIKFEDKDLSTGVSKNYCIKKNPIPRGICVGAGEKWMANTEDGSYACCDGLTPIAETRSYGYCVY</sequence>
<protein>
    <submittedName>
        <fullName evidence="1">Uncharacterized protein</fullName>
    </submittedName>
</protein>
<dbReference type="EMBL" id="DSYQ01000016">
    <property type="protein sequence ID" value="HGT71287.1"/>
    <property type="molecule type" value="Genomic_DNA"/>
</dbReference>
<comment type="caution">
    <text evidence="1">The sequence shown here is derived from an EMBL/GenBank/DDBJ whole genome shotgun (WGS) entry which is preliminary data.</text>
</comment>
<accession>A0A7C4M0Y9</accession>